<sequence>MKATEKPKTLRSLKGAVIVVECARCELHGEMERKALVKRFQASATIARVRRGVVGYCERMCADGIDRCDAKITAPK</sequence>
<reference evidence="1 2" key="1">
    <citation type="submission" date="2016-05" db="EMBL/GenBank/DDBJ databases">
        <authorList>
            <person name="Lavstsen T."/>
            <person name="Jespersen J.S."/>
        </authorList>
    </citation>
    <scope>NUCLEOTIDE SEQUENCE [LARGE SCALE GENOMIC DNA]</scope>
    <source>
        <strain evidence="1 2">KCJ1736</strain>
    </source>
</reference>
<dbReference type="AlphaFoldDB" id="A0A176XH98"/>
<gene>
    <name evidence="1" type="ORF">A7J57_00775</name>
</gene>
<protein>
    <submittedName>
        <fullName evidence="1">Uncharacterized protein</fullName>
    </submittedName>
</protein>
<name>A0A176XH98_AGRTU</name>
<proteinExistence type="predicted"/>
<organism evidence="1 2">
    <name type="scientific">Agrobacterium tumefaciens</name>
    <dbReference type="NCBI Taxonomy" id="358"/>
    <lineage>
        <taxon>Bacteria</taxon>
        <taxon>Pseudomonadati</taxon>
        <taxon>Pseudomonadota</taxon>
        <taxon>Alphaproteobacteria</taxon>
        <taxon>Hyphomicrobiales</taxon>
        <taxon>Rhizobiaceae</taxon>
        <taxon>Rhizobium/Agrobacterium group</taxon>
        <taxon>Agrobacterium</taxon>
        <taxon>Agrobacterium tumefaciens complex</taxon>
    </lineage>
</organism>
<dbReference type="EMBL" id="LXPS01000003">
    <property type="protein sequence ID" value="OAE49181.1"/>
    <property type="molecule type" value="Genomic_DNA"/>
</dbReference>
<evidence type="ECO:0000313" key="1">
    <source>
        <dbReference type="EMBL" id="OAE49181.1"/>
    </source>
</evidence>
<accession>A0A176XH98</accession>
<comment type="caution">
    <text evidence="1">The sequence shown here is derived from an EMBL/GenBank/DDBJ whole genome shotgun (WGS) entry which is preliminary data.</text>
</comment>
<dbReference type="RefSeq" id="WP_063947347.1">
    <property type="nucleotide sequence ID" value="NZ_LXPS01000003.1"/>
</dbReference>
<dbReference type="Proteomes" id="UP000077098">
    <property type="component" value="Unassembled WGS sequence"/>
</dbReference>
<evidence type="ECO:0000313" key="2">
    <source>
        <dbReference type="Proteomes" id="UP000077098"/>
    </source>
</evidence>